<proteinExistence type="predicted"/>
<dbReference type="AlphaFoldDB" id="A0A0D0D4V7"/>
<feature type="non-terminal residue" evidence="1">
    <location>
        <position position="201"/>
    </location>
</feature>
<evidence type="ECO:0000313" key="2">
    <source>
        <dbReference type="Proteomes" id="UP000054538"/>
    </source>
</evidence>
<dbReference type="EMBL" id="KN828397">
    <property type="protein sequence ID" value="KIK75029.1"/>
    <property type="molecule type" value="Genomic_DNA"/>
</dbReference>
<dbReference type="Proteomes" id="UP000054538">
    <property type="component" value="Unassembled WGS sequence"/>
</dbReference>
<dbReference type="OrthoDB" id="2610795at2759"/>
<gene>
    <name evidence="1" type="ORF">PAXRUDRAFT_174050</name>
</gene>
<sequence>SPTSALCRENPYQTLFHRHIDPTIFCPFGCPAYNHILKEQSYKLLDVKCWTIISSQHVTFDETGTISTHDLAPWNAPTVEGQWEGLLPRQCEAEHEDVEEETPELGTPDLRGTVGVDHPPPDAPEVQCPPSPTIDDLTHCFEQLHVDLPLAPAPAPVQPQPPSPERPALAQIITRVWKSNWQRQQADRNQDYQCTVNEDAA</sequence>
<keyword evidence="2" id="KW-1185">Reference proteome</keyword>
<reference evidence="1 2" key="1">
    <citation type="submission" date="2014-04" db="EMBL/GenBank/DDBJ databases">
        <authorList>
            <consortium name="DOE Joint Genome Institute"/>
            <person name="Kuo A."/>
            <person name="Kohler A."/>
            <person name="Jargeat P."/>
            <person name="Nagy L.G."/>
            <person name="Floudas D."/>
            <person name="Copeland A."/>
            <person name="Barry K.W."/>
            <person name="Cichocki N."/>
            <person name="Veneault-Fourrey C."/>
            <person name="LaButti K."/>
            <person name="Lindquist E.A."/>
            <person name="Lipzen A."/>
            <person name="Lundell T."/>
            <person name="Morin E."/>
            <person name="Murat C."/>
            <person name="Sun H."/>
            <person name="Tunlid A."/>
            <person name="Henrissat B."/>
            <person name="Grigoriev I.V."/>
            <person name="Hibbett D.S."/>
            <person name="Martin F."/>
            <person name="Nordberg H.P."/>
            <person name="Cantor M.N."/>
            <person name="Hua S.X."/>
        </authorList>
    </citation>
    <scope>NUCLEOTIDE SEQUENCE [LARGE SCALE GENOMIC DNA]</scope>
    <source>
        <strain evidence="1 2">Ve08.2h10</strain>
    </source>
</reference>
<reference evidence="2" key="2">
    <citation type="submission" date="2015-01" db="EMBL/GenBank/DDBJ databases">
        <title>Evolutionary Origins and Diversification of the Mycorrhizal Mutualists.</title>
        <authorList>
            <consortium name="DOE Joint Genome Institute"/>
            <consortium name="Mycorrhizal Genomics Consortium"/>
            <person name="Kohler A."/>
            <person name="Kuo A."/>
            <person name="Nagy L.G."/>
            <person name="Floudas D."/>
            <person name="Copeland A."/>
            <person name="Barry K.W."/>
            <person name="Cichocki N."/>
            <person name="Veneault-Fourrey C."/>
            <person name="LaButti K."/>
            <person name="Lindquist E.A."/>
            <person name="Lipzen A."/>
            <person name="Lundell T."/>
            <person name="Morin E."/>
            <person name="Murat C."/>
            <person name="Riley R."/>
            <person name="Ohm R."/>
            <person name="Sun H."/>
            <person name="Tunlid A."/>
            <person name="Henrissat B."/>
            <person name="Grigoriev I.V."/>
            <person name="Hibbett D.S."/>
            <person name="Martin F."/>
        </authorList>
    </citation>
    <scope>NUCLEOTIDE SEQUENCE [LARGE SCALE GENOMIC DNA]</scope>
    <source>
        <strain evidence="2">Ve08.2h10</strain>
    </source>
</reference>
<organism evidence="1 2">
    <name type="scientific">Paxillus rubicundulus Ve08.2h10</name>
    <dbReference type="NCBI Taxonomy" id="930991"/>
    <lineage>
        <taxon>Eukaryota</taxon>
        <taxon>Fungi</taxon>
        <taxon>Dikarya</taxon>
        <taxon>Basidiomycota</taxon>
        <taxon>Agaricomycotina</taxon>
        <taxon>Agaricomycetes</taxon>
        <taxon>Agaricomycetidae</taxon>
        <taxon>Boletales</taxon>
        <taxon>Paxilineae</taxon>
        <taxon>Paxillaceae</taxon>
        <taxon>Paxillus</taxon>
    </lineage>
</organism>
<name>A0A0D0D4V7_9AGAM</name>
<protein>
    <submittedName>
        <fullName evidence="1">Uncharacterized protein</fullName>
    </submittedName>
</protein>
<accession>A0A0D0D4V7</accession>
<dbReference type="InParanoid" id="A0A0D0D4V7"/>
<dbReference type="HOGENOM" id="CLU_1363284_0_0_1"/>
<evidence type="ECO:0000313" key="1">
    <source>
        <dbReference type="EMBL" id="KIK75029.1"/>
    </source>
</evidence>